<comment type="subcellular location">
    <subcellularLocation>
        <location evidence="2">Nucleus</location>
    </subcellularLocation>
</comment>
<dbReference type="GO" id="GO:0004518">
    <property type="term" value="F:nuclease activity"/>
    <property type="evidence" value="ECO:0007669"/>
    <property type="project" value="UniProtKB-KW"/>
</dbReference>
<dbReference type="PANTHER" id="PTHR22930:SF85">
    <property type="entry name" value="GH03217P-RELATED"/>
    <property type="match status" value="1"/>
</dbReference>
<keyword evidence="5" id="KW-0479">Metal-binding</keyword>
<accession>A0A6S7HE04</accession>
<keyword evidence="6" id="KW-0378">Hydrolase</keyword>
<reference evidence="8" key="1">
    <citation type="submission" date="2020-04" db="EMBL/GenBank/DDBJ databases">
        <authorList>
            <person name="Alioto T."/>
            <person name="Alioto T."/>
            <person name="Gomez Garrido J."/>
        </authorList>
    </citation>
    <scope>NUCLEOTIDE SEQUENCE</scope>
    <source>
        <strain evidence="8">A484AB</strain>
    </source>
</reference>
<dbReference type="GO" id="GO:0005634">
    <property type="term" value="C:nucleus"/>
    <property type="evidence" value="ECO:0007669"/>
    <property type="project" value="UniProtKB-SubCell"/>
</dbReference>
<evidence type="ECO:0000256" key="6">
    <source>
        <dbReference type="ARBA" id="ARBA00022801"/>
    </source>
</evidence>
<comment type="caution">
    <text evidence="8">The sequence shown here is derived from an EMBL/GenBank/DDBJ whole genome shotgun (WGS) entry which is preliminary data.</text>
</comment>
<evidence type="ECO:0000256" key="3">
    <source>
        <dbReference type="ARBA" id="ARBA00006958"/>
    </source>
</evidence>
<dbReference type="InterPro" id="IPR045249">
    <property type="entry name" value="HARBI1-like"/>
</dbReference>
<dbReference type="OrthoDB" id="6509413at2759"/>
<evidence type="ECO:0000313" key="8">
    <source>
        <dbReference type="EMBL" id="CAB4002586.1"/>
    </source>
</evidence>
<protein>
    <submittedName>
        <fullName evidence="8">Uncharacterized protein</fullName>
    </submittedName>
</protein>
<dbReference type="Pfam" id="PF13359">
    <property type="entry name" value="DDE_Tnp_4"/>
    <property type="match status" value="1"/>
</dbReference>
<comment type="similarity">
    <text evidence="3">Belongs to the HARBI1 family.</text>
</comment>
<proteinExistence type="inferred from homology"/>
<dbReference type="PANTHER" id="PTHR22930">
    <property type="match status" value="1"/>
</dbReference>
<evidence type="ECO:0000313" key="9">
    <source>
        <dbReference type="Proteomes" id="UP001152795"/>
    </source>
</evidence>
<sequence>MAGFKIVALIASVTAQIGAFTALLLQLYGLILLWKIHEKQKKNTMLIALQNWRSYFLRKLKVLRQRRLRQRNRSCWFKPGRSDQWWIKMINGEAPDEFWMKNFRMTKESFLELETELKPYISPDPSSPNHRALDSAKKLAVTLYYLKDTGSLIMTANAFGIAVCTVSGVVVEVSNVISKVPGPKYLHLPVDENEMRKKVCEFETKFGIVQAFGCIDGTHVPILRPLKDPQDYFCYKMFYSLNVQAVCDYRGIFMDVECRWPGSVHDAKVFANSSINQKLVSGQIPMIQLSVFPGSEKIPNYVIGDPAYPLTPFCMKEYATCASNEEVIFNTLLRAARNPIECAFGRLKARWSVLTKKVDLKIESIPVVVYACCVLHNYCEINKSYVDEDLLKCQMDLYKKNEDQNRHLVDPVYSGDRSEGGVVRKTITNYIRDNLPDHLVL</sequence>
<keyword evidence="7" id="KW-0539">Nucleus</keyword>
<evidence type="ECO:0000256" key="2">
    <source>
        <dbReference type="ARBA" id="ARBA00004123"/>
    </source>
</evidence>
<dbReference type="InterPro" id="IPR027806">
    <property type="entry name" value="HARBI1_dom"/>
</dbReference>
<name>A0A6S7HE04_PARCT</name>
<dbReference type="Proteomes" id="UP001152795">
    <property type="component" value="Unassembled WGS sequence"/>
</dbReference>
<evidence type="ECO:0000256" key="7">
    <source>
        <dbReference type="ARBA" id="ARBA00023242"/>
    </source>
</evidence>
<dbReference type="GO" id="GO:0016787">
    <property type="term" value="F:hydrolase activity"/>
    <property type="evidence" value="ECO:0007669"/>
    <property type="project" value="UniProtKB-KW"/>
</dbReference>
<evidence type="ECO:0000256" key="4">
    <source>
        <dbReference type="ARBA" id="ARBA00022722"/>
    </source>
</evidence>
<comment type="cofactor">
    <cofactor evidence="1">
        <name>a divalent metal cation</name>
        <dbReference type="ChEBI" id="CHEBI:60240"/>
    </cofactor>
</comment>
<dbReference type="AlphaFoldDB" id="A0A6S7HE04"/>
<keyword evidence="4" id="KW-0540">Nuclease</keyword>
<dbReference type="EMBL" id="CACRXK020004393">
    <property type="protein sequence ID" value="CAB4002586.1"/>
    <property type="molecule type" value="Genomic_DNA"/>
</dbReference>
<dbReference type="GO" id="GO:0046872">
    <property type="term" value="F:metal ion binding"/>
    <property type="evidence" value="ECO:0007669"/>
    <property type="project" value="UniProtKB-KW"/>
</dbReference>
<evidence type="ECO:0000256" key="1">
    <source>
        <dbReference type="ARBA" id="ARBA00001968"/>
    </source>
</evidence>
<gene>
    <name evidence="8" type="ORF">PACLA_8A013539</name>
</gene>
<organism evidence="8 9">
    <name type="scientific">Paramuricea clavata</name>
    <name type="common">Red gorgonian</name>
    <name type="synonym">Violescent sea-whip</name>
    <dbReference type="NCBI Taxonomy" id="317549"/>
    <lineage>
        <taxon>Eukaryota</taxon>
        <taxon>Metazoa</taxon>
        <taxon>Cnidaria</taxon>
        <taxon>Anthozoa</taxon>
        <taxon>Octocorallia</taxon>
        <taxon>Malacalcyonacea</taxon>
        <taxon>Plexauridae</taxon>
        <taxon>Paramuricea</taxon>
    </lineage>
</organism>
<evidence type="ECO:0000256" key="5">
    <source>
        <dbReference type="ARBA" id="ARBA00022723"/>
    </source>
</evidence>
<keyword evidence="9" id="KW-1185">Reference proteome</keyword>